<dbReference type="InterPro" id="IPR001019">
    <property type="entry name" value="Gprotein_alpha_su"/>
</dbReference>
<feature type="region of interest" description="Disordered" evidence="8">
    <location>
        <begin position="1119"/>
        <end position="1138"/>
    </location>
</feature>
<proteinExistence type="predicted"/>
<dbReference type="GO" id="GO:0005834">
    <property type="term" value="C:heterotrimeric G-protein complex"/>
    <property type="evidence" value="ECO:0007669"/>
    <property type="project" value="TreeGrafter"/>
</dbReference>
<dbReference type="GeneID" id="67024485"/>
<evidence type="ECO:0000256" key="8">
    <source>
        <dbReference type="SAM" id="MobiDB-lite"/>
    </source>
</evidence>
<evidence type="ECO:0000256" key="1">
    <source>
        <dbReference type="ARBA" id="ARBA00022723"/>
    </source>
</evidence>
<feature type="region of interest" description="Disordered" evidence="8">
    <location>
        <begin position="575"/>
        <end position="627"/>
    </location>
</feature>
<feature type="region of interest" description="Disordered" evidence="8">
    <location>
        <begin position="136"/>
        <end position="170"/>
    </location>
</feature>
<feature type="compositionally biased region" description="Pro residues" evidence="8">
    <location>
        <begin position="279"/>
        <end position="289"/>
    </location>
</feature>
<keyword evidence="6" id="KW-0460">Magnesium</keyword>
<dbReference type="InterPro" id="IPR011025">
    <property type="entry name" value="GproteinA_insert"/>
</dbReference>
<dbReference type="PANTHER" id="PTHR10218:SF360">
    <property type="entry name" value="GUANINE NUCLEOTIDE-BINDING PROTEIN SUBUNIT ALPHA HOMOLOG"/>
    <property type="match status" value="1"/>
</dbReference>
<feature type="region of interest" description="Disordered" evidence="8">
    <location>
        <begin position="806"/>
        <end position="870"/>
    </location>
</feature>
<dbReference type="Proteomes" id="UP000650533">
    <property type="component" value="Chromosome 16"/>
</dbReference>
<evidence type="ECO:0000256" key="7">
    <source>
        <dbReference type="SAM" id="Coils"/>
    </source>
</evidence>
<feature type="compositionally biased region" description="Basic and acidic residues" evidence="8">
    <location>
        <begin position="742"/>
        <end position="753"/>
    </location>
</feature>
<feature type="compositionally biased region" description="Polar residues" evidence="8">
    <location>
        <begin position="19"/>
        <end position="31"/>
    </location>
</feature>
<evidence type="ECO:0000256" key="3">
    <source>
        <dbReference type="ARBA" id="ARBA00023134"/>
    </source>
</evidence>
<dbReference type="InterPro" id="IPR003169">
    <property type="entry name" value="GYF"/>
</dbReference>
<feature type="compositionally biased region" description="Low complexity" evidence="8">
    <location>
        <begin position="716"/>
        <end position="729"/>
    </location>
</feature>
<dbReference type="SMART" id="SM00275">
    <property type="entry name" value="G_alpha"/>
    <property type="match status" value="2"/>
</dbReference>
<evidence type="ECO:0000256" key="2">
    <source>
        <dbReference type="ARBA" id="ARBA00022741"/>
    </source>
</evidence>
<dbReference type="GO" id="GO:0005737">
    <property type="term" value="C:cytoplasm"/>
    <property type="evidence" value="ECO:0007669"/>
    <property type="project" value="TreeGrafter"/>
</dbReference>
<dbReference type="GO" id="GO:0003924">
    <property type="term" value="F:GTPase activity"/>
    <property type="evidence" value="ECO:0007669"/>
    <property type="project" value="InterPro"/>
</dbReference>
<accession>A0A8H8PCI8</accession>
<feature type="binding site" evidence="5">
    <location>
        <begin position="1726"/>
        <end position="1732"/>
    </location>
    <ligand>
        <name>GTP</name>
        <dbReference type="ChEBI" id="CHEBI:37565"/>
    </ligand>
</feature>
<dbReference type="GO" id="GO:0031683">
    <property type="term" value="F:G-protein beta/gamma-subunit complex binding"/>
    <property type="evidence" value="ECO:0007669"/>
    <property type="project" value="InterPro"/>
</dbReference>
<dbReference type="Pfam" id="PF00503">
    <property type="entry name" value="G-alpha"/>
    <property type="match status" value="2"/>
</dbReference>
<dbReference type="PROSITE" id="PS51882">
    <property type="entry name" value="G_ALPHA"/>
    <property type="match status" value="2"/>
</dbReference>
<feature type="region of interest" description="Disordered" evidence="8">
    <location>
        <begin position="1"/>
        <end position="47"/>
    </location>
</feature>
<evidence type="ECO:0000256" key="5">
    <source>
        <dbReference type="PIRSR" id="PIRSR601019-1"/>
    </source>
</evidence>
<feature type="binding site" evidence="6">
    <location>
        <position position="1732"/>
    </location>
    <ligand>
        <name>Mg(2+)</name>
        <dbReference type="ChEBI" id="CHEBI:18420"/>
    </ligand>
</feature>
<dbReference type="EMBL" id="CP059673">
    <property type="protein sequence ID" value="QRW27608.1"/>
    <property type="molecule type" value="Genomic_DNA"/>
</dbReference>
<evidence type="ECO:0000259" key="9">
    <source>
        <dbReference type="Pfam" id="PF02213"/>
    </source>
</evidence>
<dbReference type="CDD" id="cd00066">
    <property type="entry name" value="G-alpha"/>
    <property type="match status" value="1"/>
</dbReference>
<dbReference type="GO" id="GO:0005525">
    <property type="term" value="F:GTP binding"/>
    <property type="evidence" value="ECO:0007669"/>
    <property type="project" value="UniProtKB-KW"/>
</dbReference>
<keyword evidence="2 5" id="KW-0547">Nucleotide-binding</keyword>
<feature type="compositionally biased region" description="Basic residues" evidence="8">
    <location>
        <begin position="985"/>
        <end position="998"/>
    </location>
</feature>
<feature type="compositionally biased region" description="Low complexity" evidence="8">
    <location>
        <begin position="144"/>
        <end position="153"/>
    </location>
</feature>
<feature type="region of interest" description="Disordered" evidence="8">
    <location>
        <begin position="983"/>
        <end position="1034"/>
    </location>
</feature>
<dbReference type="GO" id="GO:0001664">
    <property type="term" value="F:G protein-coupled receptor binding"/>
    <property type="evidence" value="ECO:0007669"/>
    <property type="project" value="TreeGrafter"/>
</dbReference>
<feature type="region of interest" description="Disordered" evidence="8">
    <location>
        <begin position="260"/>
        <end position="335"/>
    </location>
</feature>
<name>A0A8H8PCI8_9AGAM</name>
<protein>
    <submittedName>
        <fullName evidence="10">G-protein alpha subunit</fullName>
    </submittedName>
</protein>
<dbReference type="Gene3D" id="3.40.50.300">
    <property type="entry name" value="P-loop containing nucleotide triphosphate hydrolases"/>
    <property type="match status" value="4"/>
</dbReference>
<dbReference type="KEGG" id="rsx:RhiXN_02203"/>
<evidence type="ECO:0000256" key="4">
    <source>
        <dbReference type="ARBA" id="ARBA00023224"/>
    </source>
</evidence>
<feature type="compositionally biased region" description="Low complexity" evidence="8">
    <location>
        <begin position="854"/>
        <end position="867"/>
    </location>
</feature>
<dbReference type="PRINTS" id="PR00318">
    <property type="entry name" value="GPROTEINA"/>
</dbReference>
<feature type="binding site" evidence="5">
    <location>
        <position position="1885"/>
    </location>
    <ligand>
        <name>GTP</name>
        <dbReference type="ChEBI" id="CHEBI:37565"/>
    </ligand>
</feature>
<keyword evidence="4" id="KW-0807">Transducer</keyword>
<evidence type="ECO:0000256" key="6">
    <source>
        <dbReference type="PIRSR" id="PIRSR601019-2"/>
    </source>
</evidence>
<feature type="region of interest" description="Disordered" evidence="8">
    <location>
        <begin position="1601"/>
        <end position="1622"/>
    </location>
</feature>
<feature type="compositionally biased region" description="Low complexity" evidence="8">
    <location>
        <begin position="596"/>
        <end position="605"/>
    </location>
</feature>
<keyword evidence="1 6" id="KW-0479">Metal-binding</keyword>
<keyword evidence="3 5" id="KW-0342">GTP-binding</keyword>
<feature type="region of interest" description="Disordered" evidence="8">
    <location>
        <begin position="716"/>
        <end position="785"/>
    </location>
</feature>
<feature type="region of interest" description="Disordered" evidence="8">
    <location>
        <begin position="1167"/>
        <end position="1205"/>
    </location>
</feature>
<feature type="compositionally biased region" description="Low complexity" evidence="8">
    <location>
        <begin position="317"/>
        <end position="335"/>
    </location>
</feature>
<feature type="compositionally biased region" description="Basic and acidic residues" evidence="8">
    <location>
        <begin position="1018"/>
        <end position="1034"/>
    </location>
</feature>
<feature type="compositionally biased region" description="Low complexity" evidence="8">
    <location>
        <begin position="821"/>
        <end position="847"/>
    </location>
</feature>
<feature type="domain" description="GYF" evidence="9">
    <location>
        <begin position="223"/>
        <end position="253"/>
    </location>
</feature>
<feature type="compositionally biased region" description="Low complexity" evidence="8">
    <location>
        <begin position="617"/>
        <end position="627"/>
    </location>
</feature>
<sequence length="1914" mass="207744">MTSASSLHFGPEWMRKPSRTSLTPLSPNTGNSPGTTSSLLPTPPNRGNTAAQRVLVLVAADISIPSTPDQVRGRELSVPVLERPATAEVGGEPQGVKEMTPDERKLFSTNVNSDPPMRRNTTNLSLASDRQQNKIGQGIGIGLGPASPRGIGPPRRRGTGATDDPASGPFLPRKLSLSSSLLAGNIANAPNSPAGPLPSPRTRLQLSTTPTGCRCLGPWSIRGATMQQWFEAGYFAEDLLIKRTHIDSDFEPLREFRRRAPPVRPGESHTQMFLSPLAPRAPPNLPPPQSLLRGQNTPPNPSPRLAHLMTSIHDASSHGPMSAGASGGSPLANSPASSAAAAVRSATLDSYLAPGQNGLTGDGLVAGGGAVLTNAALERKKREDFIQSLRERELAMGVGASSPQPFASTGPFGGAFAPNPAPQFSQFAPGAPSFSNRLNVPMPPAPLPIPVNNASLSVVSPFPHNGPVLWSSSDQMLTPGAYAPSSNEFDHGTIYQSVPNHQGTWQAPVPTWENEQELPPAVEAAVNIAEEPLHTPISDAHVHDSPSSLHPELPIETEVENIIAVLEDTKIQEAEVKEEDEPAPQPEPVPAPAPAPTASETSPTPVNKRKGKKTVSKEPSVSTSVSASIIAPAPAPVSSPGTTPATVWATTEHEKPASLSLREIQEAEERKAEARKAAERVAKVCPAPNAGTATDEAAGVTGSWGLPQVGARSNAPAQAAAGATNNGPAWTKPAVVSTGKKTMKEIQEEEERRKKAAAVNANTTKEVPPATATQQAAKRAYADSAKNVTAAGAGAGAGAGAWSTVGPQGKVNGPPAVIRQPSSSATTAPATRAVPGSSAPRPSSSASNATQPTSANPSAAAKPAKPAAVDETPVAPSLDFLKWLKESLKGLNGINVEEFMQMLLSFPLDPSPAVIEIISDSIYANSSTLDGRRFAAEFCQKRKADAAAARTKPGSTSGAKVPRASLAEVKTQPKPVQSEWGFKTVQKKPKGGRKHLRNRSFSDDPFAVVTMPPANESPDDKQRRQADERMARQRSELIDEEIKRDRLARQRAEATQRKLLLLGQAESGKTTTLKQFQLLQSTSAFNAQLHSYRALIYVNVLNSVRRILDAVALPDEADQFLSDTSSSSSHSSRSSYARHHYPPHLAALAVKLRPLLHIQRVLERQLRGSTDPDIAPPPRRRSRRTRSTASSGDDQQTPDVDVDDNEITVHAWNSWNERLGRGLSVGGETISMDWSSRDDPGRIFAACVDDLIALWEDEVVQTALAKQRPSIRESPGFFMDDLARIAASGYMPNADDILRARIKTVGVQEHRVRFDHGPGKGMEWIIYDVGGARSQRLRWAAYFEDVHAIIFLAPISPFNQTLAEDSRMNRVKDSLLLWQEICRNKVLDKVSIVLFLNKCDLLKAKLAAGVQFKKYMSAYKGPNEWAPVAECSNLDGPSASYPYNNNSTTTSCIPMLALNNMPREDRLQQEEAKRRSNEIDEQLRLEAAALKKRKSKERKILLLGQSESGKSTLLKQFRLMHSNGKVFDAERASWRLIIFHNLVRSILNLLDEITHPIVPTRDYPDNDIFWEQNATIFKTFRVRLSPLSQIADLIANRLAPENSSPTASSPVEPASDWTSTANPQVPSFEISVLSSSRWKSALQKLHVGSRSPRPSIDCSIDFDNENDPGRLLVAFHEDLVEFCQTKSVWEMLKRKKIRVENMSGFFLDDIDRITKPRYIPTDDDILKARLKTLGVSETQCVVNTSSEKGSIWRIFDVGGARYQRAAWAPHFDDVNCIIFLAPISAFDQVLAEDPTVNRLEDSLAMWRDLCKNKILAGASIVLFLNKCDLLQAKLEAGVQLNQFLTSYGDRPNDYANVTKTLKSKFDKIKREHCPDSQVFTHFITATDTRTTSIAINAVRDKIMRENLQNIGFVH</sequence>
<dbReference type="FunFam" id="3.40.50.300:FF:000692">
    <property type="entry name" value="Guanine nucleotide-binding protein subunit alpha"/>
    <property type="match status" value="1"/>
</dbReference>
<dbReference type="InterPro" id="IPR027417">
    <property type="entry name" value="P-loop_NTPase"/>
</dbReference>
<evidence type="ECO:0000313" key="10">
    <source>
        <dbReference type="EMBL" id="QRW27608.1"/>
    </source>
</evidence>
<dbReference type="SUPFAM" id="SSF47895">
    <property type="entry name" value="Transducin (alpha subunit), insertion domain"/>
    <property type="match status" value="2"/>
</dbReference>
<feature type="compositionally biased region" description="Low complexity" evidence="8">
    <location>
        <begin position="757"/>
        <end position="767"/>
    </location>
</feature>
<dbReference type="PANTHER" id="PTHR10218">
    <property type="entry name" value="GTP-BINDING PROTEIN ALPHA SUBUNIT"/>
    <property type="match status" value="1"/>
</dbReference>
<dbReference type="GO" id="GO:0007188">
    <property type="term" value="P:adenylate cyclase-modulating G protein-coupled receptor signaling pathway"/>
    <property type="evidence" value="ECO:0007669"/>
    <property type="project" value="TreeGrafter"/>
</dbReference>
<feature type="compositionally biased region" description="Pro residues" evidence="8">
    <location>
        <begin position="583"/>
        <end position="595"/>
    </location>
</feature>
<dbReference type="RefSeq" id="XP_043187845.1">
    <property type="nucleotide sequence ID" value="XM_043322022.1"/>
</dbReference>
<feature type="coiled-coil region" evidence="7">
    <location>
        <begin position="657"/>
        <end position="684"/>
    </location>
</feature>
<dbReference type="InterPro" id="IPR035445">
    <property type="entry name" value="GYF-like_dom_sf"/>
</dbReference>
<dbReference type="SUPFAM" id="SSF52540">
    <property type="entry name" value="P-loop containing nucleoside triphosphate hydrolases"/>
    <property type="match status" value="2"/>
</dbReference>
<keyword evidence="7" id="KW-0175">Coiled coil</keyword>
<gene>
    <name evidence="10" type="ORF">RhiXN_02203</name>
</gene>
<feature type="compositionally biased region" description="Low complexity" evidence="8">
    <location>
        <begin position="1187"/>
        <end position="1199"/>
    </location>
</feature>
<dbReference type="SUPFAM" id="SSF55277">
    <property type="entry name" value="GYF domain"/>
    <property type="match status" value="1"/>
</dbReference>
<evidence type="ECO:0000313" key="11">
    <source>
        <dbReference type="Proteomes" id="UP000650533"/>
    </source>
</evidence>
<reference evidence="10" key="1">
    <citation type="submission" date="2020-05" db="EMBL/GenBank/DDBJ databases">
        <title>Evolutionary and genomic comparisons of hybrid uninucleate and nonhybrid Rhizoctonia fungi.</title>
        <authorList>
            <person name="Li C."/>
            <person name="Chen X."/>
        </authorList>
    </citation>
    <scope>NUCLEOTIDE SEQUENCE</scope>
    <source>
        <strain evidence="10">AG-1 IA</strain>
    </source>
</reference>
<feature type="compositionally biased region" description="Low complexity" evidence="8">
    <location>
        <begin position="1122"/>
        <end position="1135"/>
    </location>
</feature>
<dbReference type="FunFam" id="3.40.50.300:FF:000720">
    <property type="entry name" value="Guanine nucleotide-binding protein G(k) subunit alpha"/>
    <property type="match status" value="1"/>
</dbReference>
<dbReference type="GO" id="GO:0046872">
    <property type="term" value="F:metal ion binding"/>
    <property type="evidence" value="ECO:0007669"/>
    <property type="project" value="UniProtKB-KW"/>
</dbReference>
<dbReference type="Pfam" id="PF02213">
    <property type="entry name" value="GYF"/>
    <property type="match status" value="1"/>
</dbReference>
<feature type="binding site" evidence="5">
    <location>
        <begin position="1825"/>
        <end position="1828"/>
    </location>
    <ligand>
        <name>GTP</name>
        <dbReference type="ChEBI" id="CHEBI:37565"/>
    </ligand>
</feature>
<organism evidence="10 11">
    <name type="scientific">Rhizoctonia solani</name>
    <dbReference type="NCBI Taxonomy" id="456999"/>
    <lineage>
        <taxon>Eukaryota</taxon>
        <taxon>Fungi</taxon>
        <taxon>Dikarya</taxon>
        <taxon>Basidiomycota</taxon>
        <taxon>Agaricomycotina</taxon>
        <taxon>Agaricomycetes</taxon>
        <taxon>Cantharellales</taxon>
        <taxon>Ceratobasidiaceae</taxon>
        <taxon>Rhizoctonia</taxon>
    </lineage>
</organism>